<evidence type="ECO:0000313" key="3">
    <source>
        <dbReference type="Proteomes" id="UP000198875"/>
    </source>
</evidence>
<proteinExistence type="predicted"/>
<organism evidence="2 3">
    <name type="scientific">Mycobacterium bohemicum DSM 44277</name>
    <dbReference type="NCBI Taxonomy" id="1236609"/>
    <lineage>
        <taxon>Bacteria</taxon>
        <taxon>Bacillati</taxon>
        <taxon>Actinomycetota</taxon>
        <taxon>Actinomycetes</taxon>
        <taxon>Mycobacteriales</taxon>
        <taxon>Mycobacteriaceae</taxon>
        <taxon>Mycobacterium</taxon>
    </lineage>
</organism>
<feature type="compositionally biased region" description="Basic and acidic residues" evidence="1">
    <location>
        <begin position="161"/>
        <end position="181"/>
    </location>
</feature>
<feature type="region of interest" description="Disordered" evidence="1">
    <location>
        <begin position="85"/>
        <end position="116"/>
    </location>
</feature>
<accession>A0A0U0WF41</accession>
<gene>
    <name evidence="2" type="ORF">BN971_04912</name>
</gene>
<evidence type="ECO:0000256" key="1">
    <source>
        <dbReference type="SAM" id="MobiDB-lite"/>
    </source>
</evidence>
<dbReference type="AlphaFoldDB" id="A0A0U0WF41"/>
<feature type="compositionally biased region" description="Basic residues" evidence="1">
    <location>
        <begin position="265"/>
        <end position="280"/>
    </location>
</feature>
<dbReference type="EMBL" id="CSTD01000015">
    <property type="protein sequence ID" value="CPR13600.1"/>
    <property type="molecule type" value="Genomic_DNA"/>
</dbReference>
<evidence type="ECO:0000313" key="2">
    <source>
        <dbReference type="EMBL" id="CPR13600.1"/>
    </source>
</evidence>
<reference evidence="2 3" key="1">
    <citation type="submission" date="2015-03" db="EMBL/GenBank/DDBJ databases">
        <authorList>
            <person name="Murphy D."/>
        </authorList>
    </citation>
    <scope>NUCLEOTIDE SEQUENCE [LARGE SCALE GENOMIC DNA]</scope>
    <source>
        <strain evidence="2 3">DSM 44277</strain>
    </source>
</reference>
<name>A0A0U0WF41_MYCBE</name>
<feature type="region of interest" description="Disordered" evidence="1">
    <location>
        <begin position="39"/>
        <end position="64"/>
    </location>
</feature>
<feature type="compositionally biased region" description="Basic residues" evidence="1">
    <location>
        <begin position="44"/>
        <end position="64"/>
    </location>
</feature>
<sequence>MDGGHRAVAVGQRLRLGVSADVEVGGSQHAGVQVARGRIQRVGQGRRRRREQRRVRRRQCRSPGQRHVRFLGNGHLERGRRLQRGLEGGDVGPAADQEDAVGPRSPLAQAGHHGRQLRGGVVRELVAVQVGDRAVGHLDDGQRRVARFDEKHRDALVADGLTDRLRERRPGQQRGDQHDGAEVVGGDRLAQAADHARIGPRHAGRRQLVAAGAGAFPCPADRRDHLVDGARTRLVGRGDPEFVLFDGDAVGVLAFDEDQADGFRGHRHPKHHVHSRLPRS</sequence>
<feature type="region of interest" description="Disordered" evidence="1">
    <location>
        <begin position="161"/>
        <end position="184"/>
    </location>
</feature>
<feature type="region of interest" description="Disordered" evidence="1">
    <location>
        <begin position="261"/>
        <end position="280"/>
    </location>
</feature>
<protein>
    <submittedName>
        <fullName evidence="2">Uncharacterized protein</fullName>
    </submittedName>
</protein>
<dbReference type="Proteomes" id="UP000198875">
    <property type="component" value="Unassembled WGS sequence"/>
</dbReference>